<dbReference type="Gene3D" id="1.10.3020.10">
    <property type="entry name" value="alpha-amino acid ester hydrolase ( Helical cap domain)"/>
    <property type="match status" value="1"/>
</dbReference>
<reference evidence="3" key="1">
    <citation type="journal article" date="2014" name="Int. J. Syst. Evol. Microbiol.">
        <title>Complete genome sequence of Corynebacterium casei LMG S-19264T (=DSM 44701T), isolated from a smear-ripened cheese.</title>
        <authorList>
            <consortium name="US DOE Joint Genome Institute (JGI-PGF)"/>
            <person name="Walter F."/>
            <person name="Albersmeier A."/>
            <person name="Kalinowski J."/>
            <person name="Ruckert C."/>
        </authorList>
    </citation>
    <scope>NUCLEOTIDE SEQUENCE</scope>
    <source>
        <strain evidence="3">CGMCC 4.7306</strain>
    </source>
</reference>
<dbReference type="Gene3D" id="2.60.120.260">
    <property type="entry name" value="Galactose-binding domain-like"/>
    <property type="match status" value="1"/>
</dbReference>
<dbReference type="SMART" id="SM00939">
    <property type="entry name" value="PepX_C"/>
    <property type="match status" value="1"/>
</dbReference>
<proteinExistence type="predicted"/>
<dbReference type="Pfam" id="PF08530">
    <property type="entry name" value="PepX_C"/>
    <property type="match status" value="1"/>
</dbReference>
<dbReference type="RefSeq" id="WP_229669959.1">
    <property type="nucleotide sequence ID" value="NZ_BMMZ01000004.1"/>
</dbReference>
<dbReference type="AlphaFoldDB" id="A0A917SA92"/>
<evidence type="ECO:0000259" key="2">
    <source>
        <dbReference type="SMART" id="SM00939"/>
    </source>
</evidence>
<comment type="caution">
    <text evidence="3">The sequence shown here is derived from an EMBL/GenBank/DDBJ whole genome shotgun (WGS) entry which is preliminary data.</text>
</comment>
<keyword evidence="1" id="KW-0378">Hydrolase</keyword>
<keyword evidence="4" id="KW-1185">Reference proteome</keyword>
<dbReference type="InterPro" id="IPR000383">
    <property type="entry name" value="Xaa-Pro-like_dom"/>
</dbReference>
<dbReference type="Gene3D" id="3.40.50.1820">
    <property type="entry name" value="alpha/beta hydrolase"/>
    <property type="match status" value="1"/>
</dbReference>
<dbReference type="InterPro" id="IPR013736">
    <property type="entry name" value="Xaa-Pro_dipept_C"/>
</dbReference>
<dbReference type="InterPro" id="IPR029058">
    <property type="entry name" value="AB_hydrolase_fold"/>
</dbReference>
<feature type="domain" description="Xaa-Pro dipeptidyl-peptidase C-terminal" evidence="2">
    <location>
        <begin position="310"/>
        <end position="543"/>
    </location>
</feature>
<dbReference type="Proteomes" id="UP000613840">
    <property type="component" value="Unassembled WGS sequence"/>
</dbReference>
<protein>
    <submittedName>
        <fullName evidence="3">Peptidase S15</fullName>
    </submittedName>
</protein>
<dbReference type="GO" id="GO:0008239">
    <property type="term" value="F:dipeptidyl-peptidase activity"/>
    <property type="evidence" value="ECO:0007669"/>
    <property type="project" value="InterPro"/>
</dbReference>
<name>A0A917SA92_9ACTN</name>
<sequence length="548" mass="60689">MIIDDLRDRLLGAVADRLIGLGESRTTRVVIDRDLKVPMPDGATLVTDHYRPVEVSRGPVVLIRTPYDKSNLLGRAYGLALARRGLQAVVQDVRGTFGSDGEFEPFHHETDDGLATLAWIREQDWCDGRVGTAGLSYVGYTQWAIGPYAEPRLSAMALGITAADFRPTFYPGRSVGWQLLLDWSSGIGIQDSGTRLEKLGLKRRVAAAMTTLPASRGTRASIGQDIGFLHEILDHAEPDDQFWDFLDHGRDLAALDTPVSMLAGWYDIFLTEQLRDFTELQRAGAEVRLTVGPWWHGDRPSVGPIFRDQVDWLAGQLLGDRAILARRPVRIYLQQAGRWLDFDSWPVPAEPRDYHLDADGSLITEIPATEAIRAFNYDPADPTPVDGGAPLGIPGGQVDNRTVERRDDVLTYQTATLADDLDVIGDASATIFVRTEHSDADVFVRVCDVGPNGRSLNVIEGIRRLRAADEPIDDIGTRKVEIELWPTAYRFRAGHRIRVQVSGGGFPNYIRNHQTGESISDAVRTAAGRTQILHGPEHLSRIVLPIFR</sequence>
<evidence type="ECO:0000313" key="3">
    <source>
        <dbReference type="EMBL" id="GGL63285.1"/>
    </source>
</evidence>
<dbReference type="SUPFAM" id="SSF53474">
    <property type="entry name" value="alpha/beta-Hydrolases"/>
    <property type="match status" value="1"/>
</dbReference>
<dbReference type="InterPro" id="IPR008979">
    <property type="entry name" value="Galactose-bd-like_sf"/>
</dbReference>
<gene>
    <name evidence="3" type="ORF">GCM10011575_22220</name>
</gene>
<accession>A0A917SA92</accession>
<dbReference type="SUPFAM" id="SSF49785">
    <property type="entry name" value="Galactose-binding domain-like"/>
    <property type="match status" value="1"/>
</dbReference>
<organism evidence="3 4">
    <name type="scientific">Microlunatus endophyticus</name>
    <dbReference type="NCBI Taxonomy" id="1716077"/>
    <lineage>
        <taxon>Bacteria</taxon>
        <taxon>Bacillati</taxon>
        <taxon>Actinomycetota</taxon>
        <taxon>Actinomycetes</taxon>
        <taxon>Propionibacteriales</taxon>
        <taxon>Propionibacteriaceae</taxon>
        <taxon>Microlunatus</taxon>
    </lineage>
</organism>
<dbReference type="Pfam" id="PF02129">
    <property type="entry name" value="Peptidase_S15"/>
    <property type="match status" value="1"/>
</dbReference>
<dbReference type="InterPro" id="IPR005674">
    <property type="entry name" value="CocE/Ser_esterase"/>
</dbReference>
<evidence type="ECO:0000256" key="1">
    <source>
        <dbReference type="ARBA" id="ARBA00022801"/>
    </source>
</evidence>
<reference evidence="3" key="2">
    <citation type="submission" date="2020-09" db="EMBL/GenBank/DDBJ databases">
        <authorList>
            <person name="Sun Q."/>
            <person name="Zhou Y."/>
        </authorList>
    </citation>
    <scope>NUCLEOTIDE SEQUENCE</scope>
    <source>
        <strain evidence="3">CGMCC 4.7306</strain>
    </source>
</reference>
<evidence type="ECO:0000313" key="4">
    <source>
        <dbReference type="Proteomes" id="UP000613840"/>
    </source>
</evidence>
<dbReference type="NCBIfam" id="TIGR00976">
    <property type="entry name" value="CocE_NonD"/>
    <property type="match status" value="1"/>
</dbReference>
<dbReference type="EMBL" id="BMMZ01000004">
    <property type="protein sequence ID" value="GGL63285.1"/>
    <property type="molecule type" value="Genomic_DNA"/>
</dbReference>